<name>A0ABX8WFD6_9HYPH</name>
<proteinExistence type="predicted"/>
<evidence type="ECO:0000313" key="2">
    <source>
        <dbReference type="Proteomes" id="UP000825799"/>
    </source>
</evidence>
<organism evidence="1 2">
    <name type="scientific">Devosia salina</name>
    <dbReference type="NCBI Taxonomy" id="2860336"/>
    <lineage>
        <taxon>Bacteria</taxon>
        <taxon>Pseudomonadati</taxon>
        <taxon>Pseudomonadota</taxon>
        <taxon>Alphaproteobacteria</taxon>
        <taxon>Hyphomicrobiales</taxon>
        <taxon>Devosiaceae</taxon>
        <taxon>Devosia</taxon>
    </lineage>
</organism>
<evidence type="ECO:0000313" key="1">
    <source>
        <dbReference type="EMBL" id="QYO76711.1"/>
    </source>
</evidence>
<keyword evidence="2" id="KW-1185">Reference proteome</keyword>
<dbReference type="EMBL" id="CP080590">
    <property type="protein sequence ID" value="QYO76711.1"/>
    <property type="molecule type" value="Genomic_DNA"/>
</dbReference>
<reference evidence="1 2" key="1">
    <citation type="submission" date="2021-08" db="EMBL/GenBank/DDBJ databases">
        <title>Devosia salina sp. nov., isolated from the South China Sea sediment.</title>
        <authorList>
            <person name="Zhou Z."/>
        </authorList>
    </citation>
    <scope>NUCLEOTIDE SEQUENCE [LARGE SCALE GENOMIC DNA]</scope>
    <source>
        <strain evidence="1 2">SCS-3</strain>
    </source>
</reference>
<gene>
    <name evidence="1" type="ORF">K1X15_19395</name>
</gene>
<accession>A0ABX8WFD6</accession>
<dbReference type="RefSeq" id="WP_220305176.1">
    <property type="nucleotide sequence ID" value="NZ_CP080590.1"/>
</dbReference>
<protein>
    <submittedName>
        <fullName evidence="1">Uncharacterized protein</fullName>
    </submittedName>
</protein>
<dbReference type="Proteomes" id="UP000825799">
    <property type="component" value="Chromosome"/>
</dbReference>
<sequence>MMQVDETLEAWSATLMTSIPVGGLISRNPIVYKWKSTFRVWMLREVVAWRLVDLLQQSQVLYHQSHILGARILLRSAFETLATLIYLNQQMRRVIEGTLDFNAFGEKTSVLLLGARNNPDAPKSMNIVSVLEKCDNEYPGLMAFYADLSESAHPSYEGFMRGYSKVDHGEYETHFSNNWSERYTDGHLERVALCMTTFDHEYNEVWPDRMARLERWIEENDEALANSRVEDGR</sequence>